<protein>
    <submittedName>
        <fullName evidence="1">Uncharacterized protein</fullName>
    </submittedName>
</protein>
<dbReference type="AlphaFoldDB" id="A0A8J3BN21"/>
<keyword evidence="2" id="KW-1185">Reference proteome</keyword>
<dbReference type="EMBL" id="BMQC01000009">
    <property type="protein sequence ID" value="GGK34218.1"/>
    <property type="molecule type" value="Genomic_DNA"/>
</dbReference>
<dbReference type="Proteomes" id="UP000662200">
    <property type="component" value="Unassembled WGS sequence"/>
</dbReference>
<dbReference type="InterPro" id="IPR001387">
    <property type="entry name" value="Cro/C1-type_HTH"/>
</dbReference>
<reference evidence="1" key="2">
    <citation type="submission" date="2020-09" db="EMBL/GenBank/DDBJ databases">
        <authorList>
            <person name="Sun Q."/>
            <person name="Ohkuma M."/>
        </authorList>
    </citation>
    <scope>NUCLEOTIDE SEQUENCE</scope>
    <source>
        <strain evidence="1">JCM 3091</strain>
    </source>
</reference>
<accession>A0A8J3BN21</accession>
<evidence type="ECO:0000313" key="1">
    <source>
        <dbReference type="EMBL" id="GGK34218.1"/>
    </source>
</evidence>
<sequence>MQPPVADALRQGPFPHALRTAIKARKLSLERLHQRLAAAGTPVGMSTLSSWQSGRRRPERPESLEAVTVLEDILGLPARSLSDLLGAPRRRGPRPRMTRPPRPVADLLALASPAVALTRQLDWREDRLRIVSAWDDVEVGRGSCVVGVETRLVLEAVEEVDRYVATFHGAPGTGLSGAVRFAALADCHIGRVRQDPTHPLIAAELLLGRRLPPGETAIIRFGVTDGSGRRETEYGRFLSAAAQHVAVSVHFAPDARPRRCWRFVRDLQGWPDQLHKEVRLGPFGKVHVVRNSVPPGILGIAWQP</sequence>
<reference evidence="1" key="1">
    <citation type="journal article" date="2014" name="Int. J. Syst. Evol. Microbiol.">
        <title>Complete genome sequence of Corynebacterium casei LMG S-19264T (=DSM 44701T), isolated from a smear-ripened cheese.</title>
        <authorList>
            <consortium name="US DOE Joint Genome Institute (JGI-PGF)"/>
            <person name="Walter F."/>
            <person name="Albersmeier A."/>
            <person name="Kalinowski J."/>
            <person name="Ruckert C."/>
        </authorList>
    </citation>
    <scope>NUCLEOTIDE SEQUENCE</scope>
    <source>
        <strain evidence="1">JCM 3091</strain>
    </source>
</reference>
<gene>
    <name evidence="1" type="ORF">GCM10010124_28550</name>
</gene>
<dbReference type="RefSeq" id="WP_189114808.1">
    <property type="nucleotide sequence ID" value="NZ_BMQC01000009.1"/>
</dbReference>
<comment type="caution">
    <text evidence="1">The sequence shown here is derived from an EMBL/GenBank/DDBJ whole genome shotgun (WGS) entry which is preliminary data.</text>
</comment>
<name>A0A8J3BN21_9ACTN</name>
<dbReference type="CDD" id="cd00093">
    <property type="entry name" value="HTH_XRE"/>
    <property type="match status" value="1"/>
</dbReference>
<organism evidence="1 2">
    <name type="scientific">Pilimelia terevasa</name>
    <dbReference type="NCBI Taxonomy" id="53372"/>
    <lineage>
        <taxon>Bacteria</taxon>
        <taxon>Bacillati</taxon>
        <taxon>Actinomycetota</taxon>
        <taxon>Actinomycetes</taxon>
        <taxon>Micromonosporales</taxon>
        <taxon>Micromonosporaceae</taxon>
        <taxon>Pilimelia</taxon>
    </lineage>
</organism>
<proteinExistence type="predicted"/>
<evidence type="ECO:0000313" key="2">
    <source>
        <dbReference type="Proteomes" id="UP000662200"/>
    </source>
</evidence>